<dbReference type="PANTHER" id="PTHR13794:SF58">
    <property type="entry name" value="MITOCHONDRIAL ENOLASE SUPERFAMILY MEMBER 1"/>
    <property type="match status" value="1"/>
</dbReference>
<keyword evidence="5" id="KW-0413">Isomerase</keyword>
<accession>A0ABS4GN40</accession>
<dbReference type="InterPro" id="IPR029017">
    <property type="entry name" value="Enolase-like_N"/>
</dbReference>
<keyword evidence="3" id="KW-0460">Magnesium</keyword>
<dbReference type="InterPro" id="IPR018110">
    <property type="entry name" value="Mandel_Rmase/mucon_lact_enz_CS"/>
</dbReference>
<dbReference type="SUPFAM" id="SSF51604">
    <property type="entry name" value="Enolase C-terminal domain-like"/>
    <property type="match status" value="1"/>
</dbReference>
<dbReference type="Proteomes" id="UP001519343">
    <property type="component" value="Unassembled WGS sequence"/>
</dbReference>
<proteinExistence type="predicted"/>
<dbReference type="EMBL" id="JAGGKT010000003">
    <property type="protein sequence ID" value="MBP1931659.1"/>
    <property type="molecule type" value="Genomic_DNA"/>
</dbReference>
<dbReference type="PANTHER" id="PTHR13794">
    <property type="entry name" value="ENOLASE SUPERFAMILY, MANDELATE RACEMASE"/>
    <property type="match status" value="1"/>
</dbReference>
<dbReference type="SFLD" id="SFLDG00179">
    <property type="entry name" value="mandelate_racemase"/>
    <property type="match status" value="1"/>
</dbReference>
<dbReference type="PROSITE" id="PS00908">
    <property type="entry name" value="MR_MLE_1"/>
    <property type="match status" value="1"/>
</dbReference>
<dbReference type="EC" id="5.5.1.-" evidence="5"/>
<keyword evidence="6" id="KW-1185">Reference proteome</keyword>
<dbReference type="InterPro" id="IPR046945">
    <property type="entry name" value="RHMD-like"/>
</dbReference>
<feature type="domain" description="Mandelate racemase/muconate lactonizing enzyme C-terminal" evidence="4">
    <location>
        <begin position="150"/>
        <end position="246"/>
    </location>
</feature>
<comment type="caution">
    <text evidence="5">The sequence shown here is derived from an EMBL/GenBank/DDBJ whole genome shotgun (WGS) entry which is preliminary data.</text>
</comment>
<protein>
    <submittedName>
        <fullName evidence="5">D-galactarolactone cycloisomerase</fullName>
        <ecNumber evidence="5">5.5.1.-</ecNumber>
    </submittedName>
</protein>
<gene>
    <name evidence="5" type="ORF">J2Z37_001660</name>
</gene>
<dbReference type="Gene3D" id="3.20.20.120">
    <property type="entry name" value="Enolase-like C-terminal domain"/>
    <property type="match status" value="1"/>
</dbReference>
<evidence type="ECO:0000256" key="2">
    <source>
        <dbReference type="ARBA" id="ARBA00022723"/>
    </source>
</evidence>
<dbReference type="CDD" id="cd03316">
    <property type="entry name" value="MR_like"/>
    <property type="match status" value="1"/>
</dbReference>
<dbReference type="Pfam" id="PF02746">
    <property type="entry name" value="MR_MLE_N"/>
    <property type="match status" value="1"/>
</dbReference>
<dbReference type="InterPro" id="IPR029065">
    <property type="entry name" value="Enolase_C-like"/>
</dbReference>
<organism evidence="5 6">
    <name type="scientific">Ammoniphilus resinae</name>
    <dbReference type="NCBI Taxonomy" id="861532"/>
    <lineage>
        <taxon>Bacteria</taxon>
        <taxon>Bacillati</taxon>
        <taxon>Bacillota</taxon>
        <taxon>Bacilli</taxon>
        <taxon>Bacillales</taxon>
        <taxon>Paenibacillaceae</taxon>
        <taxon>Aneurinibacillus group</taxon>
        <taxon>Ammoniphilus</taxon>
    </lineage>
</organism>
<dbReference type="InterPro" id="IPR013342">
    <property type="entry name" value="Mandelate_racemase_C"/>
</dbReference>
<evidence type="ECO:0000256" key="1">
    <source>
        <dbReference type="ARBA" id="ARBA00001946"/>
    </source>
</evidence>
<dbReference type="InterPro" id="IPR013341">
    <property type="entry name" value="Mandelate_racemase_N_dom"/>
</dbReference>
<reference evidence="5 6" key="1">
    <citation type="submission" date="2021-03" db="EMBL/GenBank/DDBJ databases">
        <title>Genomic Encyclopedia of Type Strains, Phase IV (KMG-IV): sequencing the most valuable type-strain genomes for metagenomic binning, comparative biology and taxonomic classification.</title>
        <authorList>
            <person name="Goeker M."/>
        </authorList>
    </citation>
    <scope>NUCLEOTIDE SEQUENCE [LARGE SCALE GENOMIC DNA]</scope>
    <source>
        <strain evidence="5 6">DSM 24738</strain>
    </source>
</reference>
<keyword evidence="2" id="KW-0479">Metal-binding</keyword>
<name>A0ABS4GN40_9BACL</name>
<evidence type="ECO:0000256" key="3">
    <source>
        <dbReference type="ARBA" id="ARBA00022842"/>
    </source>
</evidence>
<dbReference type="SFLD" id="SFLDS00001">
    <property type="entry name" value="Enolase"/>
    <property type="match status" value="1"/>
</dbReference>
<dbReference type="RefSeq" id="WP_209809745.1">
    <property type="nucleotide sequence ID" value="NZ_JAGGKT010000003.1"/>
</dbReference>
<evidence type="ECO:0000313" key="5">
    <source>
        <dbReference type="EMBL" id="MBP1931659.1"/>
    </source>
</evidence>
<dbReference type="SMART" id="SM00922">
    <property type="entry name" value="MR_MLE"/>
    <property type="match status" value="1"/>
</dbReference>
<dbReference type="SUPFAM" id="SSF54826">
    <property type="entry name" value="Enolase N-terminal domain-like"/>
    <property type="match status" value="1"/>
</dbReference>
<dbReference type="GO" id="GO:0016853">
    <property type="term" value="F:isomerase activity"/>
    <property type="evidence" value="ECO:0007669"/>
    <property type="project" value="UniProtKB-KW"/>
</dbReference>
<dbReference type="InterPro" id="IPR036849">
    <property type="entry name" value="Enolase-like_C_sf"/>
</dbReference>
<evidence type="ECO:0000259" key="4">
    <source>
        <dbReference type="SMART" id="SM00922"/>
    </source>
</evidence>
<sequence length="385" mass="42412">MKIIDVIPHVLTTELSEPFAFSQGWVEKRSTMIVEIVTDEGITGWGESLCHGLQPPEIAASFVQFCFKPLLIGRDPFDVEVLWEEMYNRSRPFGQGGAAVNAISGVDIALWDAIGRKLGKPVHKLLGGAFRTEVTPYATGFYRVRGKSYPEEAVLEAKRHLSKGFKAFKLKTGFGVEEDIKYVYSVREAVGPDIRIMMDANCAYHTAAARRILLECEKAKLHFFEEPLAPENMEGYRELKGLTSTYIASGENVFGKIGYRGWIAGGALDILQPDLASSGGFTECKKIAAMAQAWGTMLVPHVWGSGIGLAASLQFIASLPPTPLALNPDEPMLEYDQSAHPFREDLIYHAIGMENGKVKIPTQPGIGVDVNKDVIVEYSKPVFRV</sequence>
<dbReference type="Gene3D" id="3.30.390.10">
    <property type="entry name" value="Enolase-like, N-terminal domain"/>
    <property type="match status" value="1"/>
</dbReference>
<comment type="cofactor">
    <cofactor evidence="1">
        <name>Mg(2+)</name>
        <dbReference type="ChEBI" id="CHEBI:18420"/>
    </cofactor>
</comment>
<dbReference type="Pfam" id="PF13378">
    <property type="entry name" value="MR_MLE_C"/>
    <property type="match status" value="1"/>
</dbReference>
<evidence type="ECO:0000313" key="6">
    <source>
        <dbReference type="Proteomes" id="UP001519343"/>
    </source>
</evidence>